<dbReference type="GO" id="GO:0005829">
    <property type="term" value="C:cytosol"/>
    <property type="evidence" value="ECO:0007669"/>
    <property type="project" value="TreeGrafter"/>
</dbReference>
<dbReference type="EMBL" id="RAHJ01000017">
    <property type="protein sequence ID" value="RJX68518.1"/>
    <property type="molecule type" value="Genomic_DNA"/>
</dbReference>
<dbReference type="GO" id="GO:0019284">
    <property type="term" value="P:L-methionine salvage from S-adenosylmethionine"/>
    <property type="evidence" value="ECO:0007669"/>
    <property type="project" value="TreeGrafter"/>
</dbReference>
<dbReference type="OrthoDB" id="6677713at2"/>
<dbReference type="InterPro" id="IPR000845">
    <property type="entry name" value="Nucleoside_phosphorylase_d"/>
</dbReference>
<sequence length="1028" mass="114952">MVMTEENKKQYFDIALVVPLEEELIQVMQRFPSVENRSTDTVLCHVVNSGSPDISMVVVQQQGMGKTHATNATNFLLTQYDVGLMICLGIAGSLSDDMHLASVCYSGRVADVLDNNKISDLGSGSEENDADDADTEFSPYHYETPDKFTQAFNFARTQSDVRPAYLTWLEERKVAAENLVPGEVPAPGGQNERIGAPITLSGVIVCGMVSKSKVYNEKLRKVDRAVLAVETESGGVFAQAKYHGNTPAMSIRGISDYADKDKKKLEQASKGAVRALAAANAAGLLHFHIAENHYFRNAVLGRRNNGQTTLPLEPEAADPGLLVTTLGEIRQEIDEALRKLSPEYKLQEKGYRLPLPRVRRTPEGDGTDVQDDPVDVRLALKRKDRIVLSLPRTYPDQSLPWVVASDLLTAVFDDRQAVPIIIDGEAIRGKQSVFTSIVEHDLEKLREHDGARIVFIVENMPFAYKHRVEAILDEIDKYPDAKCVFITRGDDALVGESTFASRSAAVHYDSCSISFLEIANFIQKNFGMSGGDSEVIAKRLRDTFNQFRLDAHPTYFAGIPRETLSALLQANRRAELIQLAVDGFLTFIVAGDRSDVNLGRTTRARFLRSLAYEMRLEKRNFDQAALIAFTQEFADRHDFDINPLSFIRGFEDQGILHFESGKVHISLPFIEAYLLAVELAARPDDAERYFAIGEDFDFVTFDLYAEIGAAPSIFTRVCNALEASIEELREKNGKDHILFGEEISPVQVRDRGATNRLKRRLQNAVDAVKKGASNLEEKQTLLDLQDRVREEAGRQRENRDEGADEAWAERIAPLDRMGMAWTIATVLLGAGAEHLEANEKRRLSSLLIKGSAAFTDEWNRVQSEIDFKGLKEAITTDEALADMPGPEDIEEKRKFVAGLIDLFEYSAMADPIRRTMTFLCEQARHRVLSTSVEASVVEGPMEDLIKGSWLIDIDPAKGRKPLREAIKTIPRATFLRMTMVSHYMTRMYWAHGKKEDKLALLDAADDMLKPLEIDLDKARLKRLIEKDG</sequence>
<organism evidence="2 3">
    <name type="scientific">Tsuneonella suprasediminis</name>
    <dbReference type="NCBI Taxonomy" id="2306996"/>
    <lineage>
        <taxon>Bacteria</taxon>
        <taxon>Pseudomonadati</taxon>
        <taxon>Pseudomonadota</taxon>
        <taxon>Alphaproteobacteria</taxon>
        <taxon>Sphingomonadales</taxon>
        <taxon>Erythrobacteraceae</taxon>
        <taxon>Tsuneonella</taxon>
    </lineage>
</organism>
<evidence type="ECO:0000313" key="3">
    <source>
        <dbReference type="Proteomes" id="UP000284322"/>
    </source>
</evidence>
<reference evidence="2 3" key="1">
    <citation type="submission" date="2018-09" db="EMBL/GenBank/DDBJ databases">
        <title>Altererythrobacter sp.Ery1 and Ery12, the genome sequencing of novel strains in genus Alterythrobacter.</title>
        <authorList>
            <person name="Cheng H."/>
            <person name="Wu Y.-H."/>
            <person name="Fang C."/>
            <person name="Xu X.-W."/>
        </authorList>
    </citation>
    <scope>NUCLEOTIDE SEQUENCE [LARGE SCALE GENOMIC DNA]</scope>
    <source>
        <strain evidence="2 3">Ery12</strain>
    </source>
</reference>
<dbReference type="InterPro" id="IPR035994">
    <property type="entry name" value="Nucleoside_phosphorylase_sf"/>
</dbReference>
<dbReference type="GO" id="GO:0009116">
    <property type="term" value="P:nucleoside metabolic process"/>
    <property type="evidence" value="ECO:0007669"/>
    <property type="project" value="InterPro"/>
</dbReference>
<protein>
    <recommendedName>
        <fullName evidence="1">Nucleoside phosphorylase domain-containing protein</fullName>
    </recommendedName>
</protein>
<dbReference type="Pfam" id="PF01048">
    <property type="entry name" value="PNP_UDP_1"/>
    <property type="match status" value="1"/>
</dbReference>
<dbReference type="PANTHER" id="PTHR46832">
    <property type="entry name" value="5'-METHYLTHIOADENOSINE/S-ADENOSYLHOMOCYSTEINE NUCLEOSIDASE"/>
    <property type="match status" value="1"/>
</dbReference>
<keyword evidence="3" id="KW-1185">Reference proteome</keyword>
<evidence type="ECO:0000259" key="1">
    <source>
        <dbReference type="Pfam" id="PF01048"/>
    </source>
</evidence>
<comment type="caution">
    <text evidence="2">The sequence shown here is derived from an EMBL/GenBank/DDBJ whole genome shotgun (WGS) entry which is preliminary data.</text>
</comment>
<accession>A0A419R3J2</accession>
<dbReference type="AlphaFoldDB" id="A0A419R3J2"/>
<evidence type="ECO:0000313" key="2">
    <source>
        <dbReference type="EMBL" id="RJX68518.1"/>
    </source>
</evidence>
<dbReference type="PANTHER" id="PTHR46832:SF1">
    <property type="entry name" value="5'-METHYLTHIOADENOSINE_S-ADENOSYLHOMOCYSTEINE NUCLEOSIDASE"/>
    <property type="match status" value="1"/>
</dbReference>
<dbReference type="GO" id="GO:0008930">
    <property type="term" value="F:methylthioadenosine nucleosidase activity"/>
    <property type="evidence" value="ECO:0007669"/>
    <property type="project" value="TreeGrafter"/>
</dbReference>
<gene>
    <name evidence="2" type="ORF">D6858_05715</name>
</gene>
<dbReference type="GO" id="GO:0008782">
    <property type="term" value="F:adenosylhomocysteine nucleosidase activity"/>
    <property type="evidence" value="ECO:0007669"/>
    <property type="project" value="TreeGrafter"/>
</dbReference>
<proteinExistence type="predicted"/>
<feature type="domain" description="Nucleoside phosphorylase" evidence="1">
    <location>
        <begin position="14"/>
        <end position="285"/>
    </location>
</feature>
<dbReference type="Gene3D" id="3.40.50.1580">
    <property type="entry name" value="Nucleoside phosphorylase domain"/>
    <property type="match status" value="1"/>
</dbReference>
<dbReference type="SUPFAM" id="SSF53167">
    <property type="entry name" value="Purine and uridine phosphorylases"/>
    <property type="match status" value="1"/>
</dbReference>
<dbReference type="Proteomes" id="UP000284322">
    <property type="component" value="Unassembled WGS sequence"/>
</dbReference>
<name>A0A419R3J2_9SPHN</name>